<reference evidence="2 3" key="1">
    <citation type="submission" date="2019-02" db="EMBL/GenBank/DDBJ databases">
        <title>Genomic Encyclopedia of Type Strains, Phase IV (KMG-IV): sequencing the most valuable type-strain genomes for metagenomic binning, comparative biology and taxonomic classification.</title>
        <authorList>
            <person name="Goeker M."/>
        </authorList>
    </citation>
    <scope>NUCLEOTIDE SEQUENCE [LARGE SCALE GENOMIC DNA]</scope>
    <source>
        <strain evidence="2 3">K24</strain>
    </source>
</reference>
<sequence length="291" mass="31198">MDSPGTEFDSLLPPLSLNRRGFLTTTLAGGFTLAAGPVMAQTVVRTDTNGLVAGEVRIPVRDGEIPAYRAAPAGRKNAPVVLVVQEIFGVHEYIRDVCRRWAKAGYLAVAPELYARQGDPSKYTEIAKLAAEVVSKVPDDQVLADLDATARWAAAHGGSRSRVGVTGFCWGGRIVWLYAAHNPAVKAGVAWYGKLVGDPTALQPLNPVDVAAQVKAPVLGLYGGQDAGIPLTSINAMKDALAKGGPAARESSFVLFRDAPHGFHADYRPSYREADAKEGWRLARDWFARHL</sequence>
<dbReference type="InterPro" id="IPR051049">
    <property type="entry name" value="Dienelactone_hydrolase-like"/>
</dbReference>
<protein>
    <submittedName>
        <fullName evidence="2">Carboxymethylenebutenolidase</fullName>
    </submittedName>
</protein>
<dbReference type="Proteomes" id="UP000292445">
    <property type="component" value="Unassembled WGS sequence"/>
</dbReference>
<dbReference type="Pfam" id="PF01738">
    <property type="entry name" value="DLH"/>
    <property type="match status" value="1"/>
</dbReference>
<dbReference type="InterPro" id="IPR029058">
    <property type="entry name" value="AB_hydrolase_fold"/>
</dbReference>
<dbReference type="AlphaFoldDB" id="A0A4Q7N917"/>
<evidence type="ECO:0000313" key="2">
    <source>
        <dbReference type="EMBL" id="RZS78570.1"/>
    </source>
</evidence>
<evidence type="ECO:0000313" key="3">
    <source>
        <dbReference type="Proteomes" id="UP000292445"/>
    </source>
</evidence>
<accession>A0A4Q7N917</accession>
<dbReference type="PANTHER" id="PTHR46623">
    <property type="entry name" value="CARBOXYMETHYLENEBUTENOLIDASE-RELATED"/>
    <property type="match status" value="1"/>
</dbReference>
<comment type="caution">
    <text evidence="2">The sequence shown here is derived from an EMBL/GenBank/DDBJ whole genome shotgun (WGS) entry which is preliminary data.</text>
</comment>
<organism evidence="2 3">
    <name type="scientific">Pigmentiphaga kullae</name>
    <dbReference type="NCBI Taxonomy" id="151784"/>
    <lineage>
        <taxon>Bacteria</taxon>
        <taxon>Pseudomonadati</taxon>
        <taxon>Pseudomonadota</taxon>
        <taxon>Betaproteobacteria</taxon>
        <taxon>Burkholderiales</taxon>
        <taxon>Alcaligenaceae</taxon>
        <taxon>Pigmentiphaga</taxon>
    </lineage>
</organism>
<dbReference type="GO" id="GO:0016787">
    <property type="term" value="F:hydrolase activity"/>
    <property type="evidence" value="ECO:0007669"/>
    <property type="project" value="InterPro"/>
</dbReference>
<proteinExistence type="predicted"/>
<keyword evidence="3" id="KW-1185">Reference proteome</keyword>
<dbReference type="PROSITE" id="PS51318">
    <property type="entry name" value="TAT"/>
    <property type="match status" value="1"/>
</dbReference>
<name>A0A4Q7N917_9BURK</name>
<dbReference type="RefSeq" id="WP_130361390.1">
    <property type="nucleotide sequence ID" value="NZ_SGXC01000003.1"/>
</dbReference>
<dbReference type="InterPro" id="IPR002925">
    <property type="entry name" value="Dienelactn_hydro"/>
</dbReference>
<dbReference type="EMBL" id="SGXC01000003">
    <property type="protein sequence ID" value="RZS78570.1"/>
    <property type="molecule type" value="Genomic_DNA"/>
</dbReference>
<evidence type="ECO:0000259" key="1">
    <source>
        <dbReference type="Pfam" id="PF01738"/>
    </source>
</evidence>
<dbReference type="OrthoDB" id="9787933at2"/>
<dbReference type="InterPro" id="IPR006311">
    <property type="entry name" value="TAT_signal"/>
</dbReference>
<dbReference type="PANTHER" id="PTHR46623:SF6">
    <property type="entry name" value="ALPHA_BETA-HYDROLASES SUPERFAMILY PROTEIN"/>
    <property type="match status" value="1"/>
</dbReference>
<gene>
    <name evidence="2" type="ORF">EV675_5225</name>
</gene>
<dbReference type="SUPFAM" id="SSF53474">
    <property type="entry name" value="alpha/beta-Hydrolases"/>
    <property type="match status" value="1"/>
</dbReference>
<dbReference type="Gene3D" id="3.40.50.1820">
    <property type="entry name" value="alpha/beta hydrolase"/>
    <property type="match status" value="1"/>
</dbReference>
<feature type="domain" description="Dienelactone hydrolase" evidence="1">
    <location>
        <begin position="65"/>
        <end position="290"/>
    </location>
</feature>